<keyword evidence="2" id="KW-0479">Metal-binding</keyword>
<evidence type="ECO:0000313" key="9">
    <source>
        <dbReference type="Proteomes" id="UP001629113"/>
    </source>
</evidence>
<dbReference type="Pfam" id="PF07731">
    <property type="entry name" value="Cu-oxidase_2"/>
    <property type="match status" value="1"/>
</dbReference>
<evidence type="ECO:0000259" key="5">
    <source>
        <dbReference type="Pfam" id="PF00394"/>
    </source>
</evidence>
<dbReference type="InterPro" id="IPR002355">
    <property type="entry name" value="Cu_oxidase_Cu_BS"/>
</dbReference>
<dbReference type="PANTHER" id="PTHR11709:SF71">
    <property type="entry name" value="OXIDOREDUCTASE TPCJ"/>
    <property type="match status" value="1"/>
</dbReference>
<protein>
    <submittedName>
        <fullName evidence="8">Lcc2</fullName>
    </submittedName>
</protein>
<organism evidence="8 9">
    <name type="scientific">Phlyctema vagabunda</name>
    <dbReference type="NCBI Taxonomy" id="108571"/>
    <lineage>
        <taxon>Eukaryota</taxon>
        <taxon>Fungi</taxon>
        <taxon>Dikarya</taxon>
        <taxon>Ascomycota</taxon>
        <taxon>Pezizomycotina</taxon>
        <taxon>Leotiomycetes</taxon>
        <taxon>Helotiales</taxon>
        <taxon>Dermateaceae</taxon>
        <taxon>Phlyctema</taxon>
    </lineage>
</organism>
<evidence type="ECO:0000256" key="2">
    <source>
        <dbReference type="ARBA" id="ARBA00022723"/>
    </source>
</evidence>
<dbReference type="Gene3D" id="2.60.40.420">
    <property type="entry name" value="Cupredoxins - blue copper proteins"/>
    <property type="match status" value="3"/>
</dbReference>
<accession>A0ABR4P247</accession>
<dbReference type="Proteomes" id="UP001629113">
    <property type="component" value="Unassembled WGS sequence"/>
</dbReference>
<dbReference type="Pfam" id="PF00394">
    <property type="entry name" value="Cu-oxidase"/>
    <property type="match status" value="1"/>
</dbReference>
<dbReference type="InterPro" id="IPR011707">
    <property type="entry name" value="Cu-oxidase-like_N"/>
</dbReference>
<feature type="domain" description="Plastocyanin-like" evidence="6">
    <location>
        <begin position="500"/>
        <end position="601"/>
    </location>
</feature>
<keyword evidence="3" id="KW-0560">Oxidoreductase</keyword>
<gene>
    <name evidence="8" type="ORF">PVAG01_11370</name>
</gene>
<evidence type="ECO:0000256" key="3">
    <source>
        <dbReference type="ARBA" id="ARBA00023002"/>
    </source>
</evidence>
<feature type="domain" description="Plastocyanin-like" evidence="5">
    <location>
        <begin position="251"/>
        <end position="401"/>
    </location>
</feature>
<evidence type="ECO:0000256" key="4">
    <source>
        <dbReference type="ARBA" id="ARBA00023008"/>
    </source>
</evidence>
<evidence type="ECO:0000313" key="8">
    <source>
        <dbReference type="EMBL" id="KAL3417370.1"/>
    </source>
</evidence>
<dbReference type="InterPro" id="IPR045087">
    <property type="entry name" value="Cu-oxidase_fam"/>
</dbReference>
<feature type="domain" description="Plastocyanin-like" evidence="7">
    <location>
        <begin position="120"/>
        <end position="232"/>
    </location>
</feature>
<sequence length="657" mass="73134">MQLGNVIRSSITFVVGLFTFSDFMDHVGVKQDPLMLSPNRLLKGKPGGPIFKPPGGRLSGPGSDFVCDYSQMVGFTSCFDSTNRSCWLENGATTYDINTDYENHSPQGVDRYYTLDITDDWVNADGLNFTEAKIFNEMYPGPWIQACWGDRVSITVNNLLRNNGTSIHWHGIRQLLTMHMDGVNGVTQCPIAPGDSFTYTWNVTQYGSSWYHSHYSVQYADGAIGPITLHGPSSASYDEAELPILMTDWGHNSAFQMHLENPSILLNGLGNITRYNNSFQNTLPIPEPYTLNFDSTSAQPKQYLLRLINTAFDSTFNFSIDNHHLQVISADFVPIVPYNTTSILVAIGQRYDVIVAADPDPTGGPLPEDGNYWIRTWRTDCFGEEDHSPGYETTGIIRYGESSGFPNTTAWPNIHTACADEPYDQLVPIMPWNVGPAANGIESLSVQGKSDQGTIYPLAFFSLGSDNFDPLRIDYGDPTFLNLNYTGAWDPLWVVFPENYTDTDWVYLTLKGYQDYTFGAHPIHLHGHDFAILYQNETDKVPTSKDLKTDNPPRRDVVLLPANGYVVIAFKTDNPGSWLMHCHIAEHASSGLAMQILERQQAAADIWPTVTTSHALQAAQGVCNNWNKWWGDCNNWWPGDGSSCILGNEGFSPDSGI</sequence>
<dbReference type="CDD" id="cd13854">
    <property type="entry name" value="CuRO_1_MaLCC_like"/>
    <property type="match status" value="1"/>
</dbReference>
<dbReference type="CDD" id="cd13901">
    <property type="entry name" value="CuRO_3_MaLCC_like"/>
    <property type="match status" value="1"/>
</dbReference>
<dbReference type="EMBL" id="JBFCZG010000011">
    <property type="protein sequence ID" value="KAL3417370.1"/>
    <property type="molecule type" value="Genomic_DNA"/>
</dbReference>
<dbReference type="InterPro" id="IPR008972">
    <property type="entry name" value="Cupredoxin"/>
</dbReference>
<dbReference type="PANTHER" id="PTHR11709">
    <property type="entry name" value="MULTI-COPPER OXIDASE"/>
    <property type="match status" value="1"/>
</dbReference>
<dbReference type="Pfam" id="PF07732">
    <property type="entry name" value="Cu-oxidase_3"/>
    <property type="match status" value="1"/>
</dbReference>
<keyword evidence="4" id="KW-0186">Copper</keyword>
<dbReference type="InterPro" id="IPR011706">
    <property type="entry name" value="Cu-oxidase_C"/>
</dbReference>
<proteinExistence type="inferred from homology"/>
<dbReference type="InterPro" id="IPR033138">
    <property type="entry name" value="Cu_oxidase_CS"/>
</dbReference>
<dbReference type="PROSITE" id="PS00080">
    <property type="entry name" value="MULTICOPPER_OXIDASE2"/>
    <property type="match status" value="1"/>
</dbReference>
<dbReference type="PROSITE" id="PS00079">
    <property type="entry name" value="MULTICOPPER_OXIDASE1"/>
    <property type="match status" value="1"/>
</dbReference>
<comment type="caution">
    <text evidence="8">The sequence shown here is derived from an EMBL/GenBank/DDBJ whole genome shotgun (WGS) entry which is preliminary data.</text>
</comment>
<comment type="similarity">
    <text evidence="1">Belongs to the multicopper oxidase family.</text>
</comment>
<dbReference type="SUPFAM" id="SSF49503">
    <property type="entry name" value="Cupredoxins"/>
    <property type="match status" value="3"/>
</dbReference>
<name>A0ABR4P247_9HELO</name>
<dbReference type="InterPro" id="IPR001117">
    <property type="entry name" value="Cu-oxidase_2nd"/>
</dbReference>
<evidence type="ECO:0000256" key="1">
    <source>
        <dbReference type="ARBA" id="ARBA00010609"/>
    </source>
</evidence>
<reference evidence="8 9" key="1">
    <citation type="submission" date="2024-06" db="EMBL/GenBank/DDBJ databases">
        <title>Complete genome of Phlyctema vagabunda strain 19-DSS-EL-015.</title>
        <authorList>
            <person name="Fiorenzani C."/>
        </authorList>
    </citation>
    <scope>NUCLEOTIDE SEQUENCE [LARGE SCALE GENOMIC DNA]</scope>
    <source>
        <strain evidence="8 9">19-DSS-EL-015</strain>
    </source>
</reference>
<evidence type="ECO:0000259" key="7">
    <source>
        <dbReference type="Pfam" id="PF07732"/>
    </source>
</evidence>
<keyword evidence="9" id="KW-1185">Reference proteome</keyword>
<evidence type="ECO:0000259" key="6">
    <source>
        <dbReference type="Pfam" id="PF07731"/>
    </source>
</evidence>